<dbReference type="Proteomes" id="UP000280066">
    <property type="component" value="Unassembled WGS sequence"/>
</dbReference>
<feature type="region of interest" description="Disordered" evidence="1">
    <location>
        <begin position="241"/>
        <end position="260"/>
    </location>
</feature>
<evidence type="ECO:0008006" key="4">
    <source>
        <dbReference type="Google" id="ProtNLM"/>
    </source>
</evidence>
<name>A0A428JCL7_9BACT</name>
<evidence type="ECO:0000313" key="2">
    <source>
        <dbReference type="EMBL" id="RSK29863.1"/>
    </source>
</evidence>
<evidence type="ECO:0000313" key="3">
    <source>
        <dbReference type="Proteomes" id="UP000280066"/>
    </source>
</evidence>
<reference evidence="2 3" key="1">
    <citation type="submission" date="2018-12" db="EMBL/GenBank/DDBJ databases">
        <authorList>
            <person name="Feng G."/>
            <person name="Zhu H."/>
        </authorList>
    </citation>
    <scope>NUCLEOTIDE SEQUENCE [LARGE SCALE GENOMIC DNA]</scope>
    <source>
        <strain evidence="2 3">9PBR-2</strain>
    </source>
</reference>
<gene>
    <name evidence="2" type="ORF">EI290_16130</name>
</gene>
<organism evidence="2 3">
    <name type="scientific">Hymenobacter metallilatus</name>
    <dbReference type="NCBI Taxonomy" id="2493666"/>
    <lineage>
        <taxon>Bacteria</taxon>
        <taxon>Pseudomonadati</taxon>
        <taxon>Bacteroidota</taxon>
        <taxon>Cytophagia</taxon>
        <taxon>Cytophagales</taxon>
        <taxon>Hymenobacteraceae</taxon>
        <taxon>Hymenobacter</taxon>
    </lineage>
</organism>
<keyword evidence="3" id="KW-1185">Reference proteome</keyword>
<dbReference type="Gene3D" id="1.10.10.1400">
    <property type="entry name" value="Terminase, small subunit, N-terminal DNA-binding domain, HTH motif"/>
    <property type="match status" value="1"/>
</dbReference>
<dbReference type="InterPro" id="IPR038713">
    <property type="entry name" value="Terminase_Gp1_N_sf"/>
</dbReference>
<proteinExistence type="predicted"/>
<accession>A0A428JCL7</accession>
<dbReference type="EMBL" id="RWIS01000011">
    <property type="protein sequence ID" value="RSK29863.1"/>
    <property type="molecule type" value="Genomic_DNA"/>
</dbReference>
<comment type="caution">
    <text evidence="2">The sequence shown here is derived from an EMBL/GenBank/DDBJ whole genome shotgun (WGS) entry which is preliminary data.</text>
</comment>
<dbReference type="AlphaFoldDB" id="A0A428JCL7"/>
<evidence type="ECO:0000256" key="1">
    <source>
        <dbReference type="SAM" id="MobiDB-lite"/>
    </source>
</evidence>
<sequence length="260" mass="29305">MAMGQPDETTPTPAKPLTKLQEGFAHHFARLWKAAPAYRLAGGAENGAKQNGQNLLKDERILAAIKAEAAALGMSVEEATVRMSEWGRTSLDDVLTEEEEEYTTYIEKPLREVVAENYEVILFEQELAIRVEALFTDKKDQKKYRNQQQALHLKRLIEHERLLLELEKKPDTVRIVPGPKAKRKVVRIDMVKVHELKASHLIKKITPTKYGQAYELHDAKDAVNTMLKVLGAFAPVKVDHTTNGNDMPGSNIMMPDNGRD</sequence>
<dbReference type="OrthoDB" id="882893at2"/>
<protein>
    <recommendedName>
        <fullName evidence="4">Terminase small subunit</fullName>
    </recommendedName>
</protein>